<accession>A0A2D2W3V9</accession>
<protein>
    <submittedName>
        <fullName evidence="1">Uncharacterized protein</fullName>
    </submittedName>
</protein>
<organism evidence="1 2">
    <name type="scientific">Mycobacterium phage Superphikiman</name>
    <dbReference type="NCBI Taxonomy" id="2041551"/>
    <lineage>
        <taxon>Viruses</taxon>
        <taxon>Duplodnaviria</taxon>
        <taxon>Heunggongvirae</taxon>
        <taxon>Uroviricota</taxon>
        <taxon>Caudoviricetes</taxon>
        <taxon>Omegavirus</taxon>
        <taxon>Omegavirus courthouse</taxon>
    </lineage>
</organism>
<proteinExistence type="predicted"/>
<sequence length="149" mass="17326">MPRDVVVKLRDVRSALLDGVGESRDLRRVVQRFINDVERTWHDVWDVSMLGVLAQQTGVPHPYQTGDYKAHIKKKKLTAMQKLRIKKFLKGGMPIGLVYNNDEKAHWIEYGTKRDRPGSRSPWGPNTPTPAFEIMQRVARIMNEDVRYR</sequence>
<evidence type="ECO:0000313" key="2">
    <source>
        <dbReference type="Proteomes" id="UP000240916"/>
    </source>
</evidence>
<name>A0A2D2W3V9_9CAUD</name>
<dbReference type="EMBL" id="MF919534">
    <property type="protein sequence ID" value="ATS92868.1"/>
    <property type="molecule type" value="Genomic_DNA"/>
</dbReference>
<reference evidence="1 2" key="1">
    <citation type="submission" date="2017-09" db="EMBL/GenBank/DDBJ databases">
        <authorList>
            <person name="Pradhan P."/>
            <person name="Aluri L.S."/>
            <person name="Anandarajan D."/>
            <person name="Beiriger J.C."/>
            <person name="Bethamcharla R."/>
            <person name="Betini N."/>
            <person name="Bhatt S.D."/>
            <person name="Chengalvala S."/>
            <person name="Cox N.E."/>
            <person name="Delvadia B.P."/>
            <person name="Desai A.S."/>
            <person name="Devaney A.M."/>
            <person name="Doyle B.K."/>
            <person name="Edgerton A.O."/>
            <person name="Erlich M.C."/>
            <person name="Fitzpatrick K.C."/>
            <person name="Gajjar E.A."/>
            <person name="Ganguly A."/>
            <person name="Gill R.S."/>
            <person name="Goldman M.G."/>
            <person name="Good P.M."/>
            <person name="Gupta N."/>
            <person name="Haddad L.M."/>
            <person name="Han E.J."/>
            <person name="Jain S."/>
            <person name="Jiang A."/>
            <person name="Jurgielewicz A.D."/>
            <person name="Kainth D.K."/>
            <person name="Karam J.M."/>
            <person name="Kodavatiganti M."/>
            <person name="Kriete S.J."/>
            <person name="MacDonald C.E."/>
            <person name="Maret J.P."/>
            <person name="Mathew A.E."/>
            <person name="Nako S."/>
            <person name="Natrajan M."/>
            <person name="Nishu N.M."/>
            <person name="Parikh A."/>
            <person name="Patel N."/>
            <person name="Patel P.D."/>
            <person name="Patel S."/>
            <person name="Patra K."/>
            <person name="Pumpuckdee D."/>
            <person name="Rai K."/>
            <person name="Ramanathan A."/>
            <person name="Sarkar A."/>
            <person name="Schaffer B.L."/>
            <person name="Shah P."/>
            <person name="Tata R.K."/>
            <person name="Tawfik A.H."/>
            <person name="Thuremella B.T."/>
            <person name="Toma J."/>
            <person name="Tran T.L."/>
            <person name="Veera S."/>
            <person name="Vemulapalli V.K."/>
            <person name="Vidas T.V."/>
            <person name="Vieira K.S."/>
            <person name="Vijayakumar G."/>
            <person name="Walor T.A."/>
            <person name="White C.R."/>
            <person name="Wong B.M."/>
            <person name="Zhao Sl."/>
            <person name="McDonald M.T."/>
            <person name="Dalia R."/>
            <person name="Little J.L."/>
            <person name="Gurney S.M.R."/>
            <person name="Bollivar D.W."/>
            <person name="Garlena R.A."/>
            <person name="Russell D.A."/>
            <person name="Pope W.H."/>
            <person name="Jacobs-Sera D."/>
            <person name="Hendrix R.W."/>
            <person name="Hatfull G.F."/>
        </authorList>
    </citation>
    <scope>NUCLEOTIDE SEQUENCE [LARGE SCALE GENOMIC DNA]</scope>
</reference>
<dbReference type="Proteomes" id="UP000240916">
    <property type="component" value="Segment"/>
</dbReference>
<evidence type="ECO:0000313" key="1">
    <source>
        <dbReference type="EMBL" id="ATS92868.1"/>
    </source>
</evidence>
<gene>
    <name evidence="1" type="ORF">SEA_SUPERPHIKIMAN_25</name>
</gene>